<accession>A0A853DV99</accession>
<dbReference type="GO" id="GO:0055085">
    <property type="term" value="P:transmembrane transport"/>
    <property type="evidence" value="ECO:0007669"/>
    <property type="project" value="InterPro"/>
</dbReference>
<dbReference type="EMBL" id="JACCHJ010000001">
    <property type="protein sequence ID" value="NYK10511.1"/>
    <property type="molecule type" value="Genomic_DNA"/>
</dbReference>
<feature type="transmembrane region" description="Helical" evidence="7">
    <location>
        <begin position="9"/>
        <end position="30"/>
    </location>
</feature>
<dbReference type="InterPro" id="IPR000515">
    <property type="entry name" value="MetI-like"/>
</dbReference>
<comment type="caution">
    <text evidence="9">The sequence shown here is derived from an EMBL/GenBank/DDBJ whole genome shotgun (WGS) entry which is preliminary data.</text>
</comment>
<evidence type="ECO:0000256" key="6">
    <source>
        <dbReference type="ARBA" id="ARBA00023136"/>
    </source>
</evidence>
<sequence>MLSVIVRRLLFAIPVLFITSIVTFILQALIPGDAARTIVGTGGTPEAYEHVREQLHLNLPLWQQYAIYIGGVFRGDLGTSLFTGEPVAQTIAQRLPVTLTVVIGATLVAGLIGVLLGAASARFRGPLAKLVDVISLAGSALPNFWLGLVLVSTFSIALPLLPATGFVPFSDSPSGWLASIVLPVVALAVAGIAQIAKTARDGISDALQRDYIRTLRAAKVSEGALLWRHALKNSGVSIVTVVGLGFVGALAGSIFVENVFALPGLGALVDTATNQHDIPVIQGVALAYALIVIAVNLVVDLSYSLLNTKVRVR</sequence>
<feature type="transmembrane region" description="Helical" evidence="7">
    <location>
        <begin position="235"/>
        <end position="256"/>
    </location>
</feature>
<keyword evidence="4 7" id="KW-0812">Transmembrane</keyword>
<dbReference type="SUPFAM" id="SSF161098">
    <property type="entry name" value="MetI-like"/>
    <property type="match status" value="1"/>
</dbReference>
<evidence type="ECO:0000256" key="7">
    <source>
        <dbReference type="RuleBase" id="RU363032"/>
    </source>
</evidence>
<name>A0A853DV99_9MICO</name>
<dbReference type="PANTHER" id="PTHR43163">
    <property type="entry name" value="DIPEPTIDE TRANSPORT SYSTEM PERMEASE PROTEIN DPPB-RELATED"/>
    <property type="match status" value="1"/>
</dbReference>
<evidence type="ECO:0000256" key="5">
    <source>
        <dbReference type="ARBA" id="ARBA00022989"/>
    </source>
</evidence>
<evidence type="ECO:0000259" key="8">
    <source>
        <dbReference type="PROSITE" id="PS50928"/>
    </source>
</evidence>
<evidence type="ECO:0000256" key="2">
    <source>
        <dbReference type="ARBA" id="ARBA00022448"/>
    </source>
</evidence>
<evidence type="ECO:0000256" key="3">
    <source>
        <dbReference type="ARBA" id="ARBA00022475"/>
    </source>
</evidence>
<organism evidence="9 10">
    <name type="scientific">Leifsonia naganoensis</name>
    <dbReference type="NCBI Taxonomy" id="150025"/>
    <lineage>
        <taxon>Bacteria</taxon>
        <taxon>Bacillati</taxon>
        <taxon>Actinomycetota</taxon>
        <taxon>Actinomycetes</taxon>
        <taxon>Micrococcales</taxon>
        <taxon>Microbacteriaceae</taxon>
        <taxon>Leifsonia</taxon>
    </lineage>
</organism>
<feature type="transmembrane region" description="Helical" evidence="7">
    <location>
        <begin position="97"/>
        <end position="118"/>
    </location>
</feature>
<gene>
    <name evidence="9" type="ORF">HNR14_002392</name>
</gene>
<dbReference type="PROSITE" id="PS50928">
    <property type="entry name" value="ABC_TM1"/>
    <property type="match status" value="1"/>
</dbReference>
<dbReference type="PANTHER" id="PTHR43163:SF6">
    <property type="entry name" value="DIPEPTIDE TRANSPORT SYSTEM PERMEASE PROTEIN DPPB-RELATED"/>
    <property type="match status" value="1"/>
</dbReference>
<comment type="subcellular location">
    <subcellularLocation>
        <location evidence="1 7">Cell membrane</location>
        <topology evidence="1 7">Multi-pass membrane protein</topology>
    </subcellularLocation>
</comment>
<evidence type="ECO:0000313" key="9">
    <source>
        <dbReference type="EMBL" id="NYK10511.1"/>
    </source>
</evidence>
<dbReference type="Proteomes" id="UP000521075">
    <property type="component" value="Unassembled WGS sequence"/>
</dbReference>
<keyword evidence="10" id="KW-1185">Reference proteome</keyword>
<dbReference type="Pfam" id="PF00528">
    <property type="entry name" value="BPD_transp_1"/>
    <property type="match status" value="1"/>
</dbReference>
<dbReference type="CDD" id="cd06261">
    <property type="entry name" value="TM_PBP2"/>
    <property type="match status" value="1"/>
</dbReference>
<proteinExistence type="inferred from homology"/>
<dbReference type="InterPro" id="IPR035906">
    <property type="entry name" value="MetI-like_sf"/>
</dbReference>
<feature type="transmembrane region" description="Helical" evidence="7">
    <location>
        <begin position="130"/>
        <end position="156"/>
    </location>
</feature>
<keyword evidence="2 7" id="KW-0813">Transport</keyword>
<dbReference type="InterPro" id="IPR045621">
    <property type="entry name" value="BPD_transp_1_N"/>
</dbReference>
<evidence type="ECO:0000313" key="10">
    <source>
        <dbReference type="Proteomes" id="UP000521075"/>
    </source>
</evidence>
<dbReference type="AlphaFoldDB" id="A0A853DV99"/>
<feature type="transmembrane region" description="Helical" evidence="7">
    <location>
        <begin position="176"/>
        <end position="196"/>
    </location>
</feature>
<feature type="transmembrane region" description="Helical" evidence="7">
    <location>
        <begin position="285"/>
        <end position="306"/>
    </location>
</feature>
<feature type="domain" description="ABC transmembrane type-1" evidence="8">
    <location>
        <begin position="95"/>
        <end position="303"/>
    </location>
</feature>
<dbReference type="Pfam" id="PF19300">
    <property type="entry name" value="BPD_transp_1_N"/>
    <property type="match status" value="1"/>
</dbReference>
<dbReference type="Gene3D" id="1.10.3720.10">
    <property type="entry name" value="MetI-like"/>
    <property type="match status" value="1"/>
</dbReference>
<evidence type="ECO:0000256" key="1">
    <source>
        <dbReference type="ARBA" id="ARBA00004651"/>
    </source>
</evidence>
<dbReference type="RefSeq" id="WP_179701235.1">
    <property type="nucleotide sequence ID" value="NZ_BAAAHA010000006.1"/>
</dbReference>
<dbReference type="GO" id="GO:0005886">
    <property type="term" value="C:plasma membrane"/>
    <property type="evidence" value="ECO:0007669"/>
    <property type="project" value="UniProtKB-SubCell"/>
</dbReference>
<reference evidence="9 10" key="1">
    <citation type="submission" date="2020-07" db="EMBL/GenBank/DDBJ databases">
        <title>Sequencing the genomes of 1000 actinobacteria strains.</title>
        <authorList>
            <person name="Klenk H.-P."/>
        </authorList>
    </citation>
    <scope>NUCLEOTIDE SEQUENCE [LARGE SCALE GENOMIC DNA]</scope>
    <source>
        <strain evidence="9 10">DSM 15166</strain>
    </source>
</reference>
<protein>
    <submittedName>
        <fullName evidence="9">Peptide/nickel transport system permease protein</fullName>
    </submittedName>
</protein>
<keyword evidence="3" id="KW-1003">Cell membrane</keyword>
<comment type="similarity">
    <text evidence="7">Belongs to the binding-protein-dependent transport system permease family.</text>
</comment>
<keyword evidence="6 7" id="KW-0472">Membrane</keyword>
<evidence type="ECO:0000256" key="4">
    <source>
        <dbReference type="ARBA" id="ARBA00022692"/>
    </source>
</evidence>
<keyword evidence="5 7" id="KW-1133">Transmembrane helix</keyword>